<evidence type="ECO:0000313" key="7">
    <source>
        <dbReference type="Proteomes" id="UP000494165"/>
    </source>
</evidence>
<feature type="repeat" description="ANK" evidence="3">
    <location>
        <begin position="1000"/>
        <end position="1032"/>
    </location>
</feature>
<dbReference type="InterPro" id="IPR027417">
    <property type="entry name" value="P-loop_NTPase"/>
</dbReference>
<evidence type="ECO:0000256" key="4">
    <source>
        <dbReference type="SAM" id="MobiDB-lite"/>
    </source>
</evidence>
<feature type="compositionally biased region" description="Basic residues" evidence="4">
    <location>
        <begin position="13"/>
        <end position="24"/>
    </location>
</feature>
<dbReference type="SUPFAM" id="SSF48403">
    <property type="entry name" value="Ankyrin repeat"/>
    <property type="match status" value="4"/>
</dbReference>
<name>A0A8S1E168_9INSE</name>
<organism evidence="6 7">
    <name type="scientific">Cloeon dipterum</name>
    <dbReference type="NCBI Taxonomy" id="197152"/>
    <lineage>
        <taxon>Eukaryota</taxon>
        <taxon>Metazoa</taxon>
        <taxon>Ecdysozoa</taxon>
        <taxon>Arthropoda</taxon>
        <taxon>Hexapoda</taxon>
        <taxon>Insecta</taxon>
        <taxon>Pterygota</taxon>
        <taxon>Palaeoptera</taxon>
        <taxon>Ephemeroptera</taxon>
        <taxon>Pisciforma</taxon>
        <taxon>Baetidae</taxon>
        <taxon>Cloeon</taxon>
    </lineage>
</organism>
<dbReference type="Proteomes" id="UP000494165">
    <property type="component" value="Unassembled WGS sequence"/>
</dbReference>
<keyword evidence="7" id="KW-1185">Reference proteome</keyword>
<dbReference type="Pfam" id="PF05729">
    <property type="entry name" value="NACHT"/>
    <property type="match status" value="1"/>
</dbReference>
<feature type="repeat" description="ANK" evidence="3">
    <location>
        <begin position="1229"/>
        <end position="1261"/>
    </location>
</feature>
<feature type="repeat" description="ANK" evidence="3">
    <location>
        <begin position="967"/>
        <end position="999"/>
    </location>
</feature>
<dbReference type="Gene3D" id="3.40.50.300">
    <property type="entry name" value="P-loop containing nucleotide triphosphate hydrolases"/>
    <property type="match status" value="1"/>
</dbReference>
<protein>
    <recommendedName>
        <fullName evidence="5">NACHT domain-containing protein</fullName>
    </recommendedName>
</protein>
<evidence type="ECO:0000256" key="3">
    <source>
        <dbReference type="PROSITE-ProRule" id="PRU00023"/>
    </source>
</evidence>
<feature type="repeat" description="ANK" evidence="3">
    <location>
        <begin position="1463"/>
        <end position="1495"/>
    </location>
</feature>
<dbReference type="PROSITE" id="PS50297">
    <property type="entry name" value="ANK_REP_REGION"/>
    <property type="match status" value="6"/>
</dbReference>
<feature type="domain" description="NACHT" evidence="5">
    <location>
        <begin position="184"/>
        <end position="325"/>
    </location>
</feature>
<evidence type="ECO:0000256" key="2">
    <source>
        <dbReference type="ARBA" id="ARBA00023043"/>
    </source>
</evidence>
<reference evidence="6 7" key="1">
    <citation type="submission" date="2020-04" db="EMBL/GenBank/DDBJ databases">
        <authorList>
            <person name="Alioto T."/>
            <person name="Alioto T."/>
            <person name="Gomez Garrido J."/>
        </authorList>
    </citation>
    <scope>NUCLEOTIDE SEQUENCE [LARGE SCALE GENOMIC DNA]</scope>
</reference>
<evidence type="ECO:0000256" key="1">
    <source>
        <dbReference type="ARBA" id="ARBA00022737"/>
    </source>
</evidence>
<feature type="repeat" description="ANK" evidence="3">
    <location>
        <begin position="1033"/>
        <end position="1065"/>
    </location>
</feature>
<keyword evidence="2 3" id="KW-0040">ANK repeat</keyword>
<accession>A0A8S1E168</accession>
<dbReference type="PANTHER" id="PTHR24198:SF165">
    <property type="entry name" value="ANKYRIN REPEAT-CONTAINING PROTEIN-RELATED"/>
    <property type="match status" value="1"/>
</dbReference>
<comment type="caution">
    <text evidence="6">The sequence shown here is derived from an EMBL/GenBank/DDBJ whole genome shotgun (WGS) entry which is preliminary data.</text>
</comment>
<dbReference type="Gene3D" id="1.25.40.20">
    <property type="entry name" value="Ankyrin repeat-containing domain"/>
    <property type="match status" value="7"/>
</dbReference>
<proteinExistence type="predicted"/>
<sequence length="1523" mass="172705">MSGMTGSGAPKAKTQKFHGPKKRRSATADILRNFIGPNNDKWIGKPKIFFLVDQEATKTDTLCSIKISWPKNFGVTSTNHSGWLVLVLHSKDTLQLLIEIFKGRELKEGKSLQELVENLLISESKEDRALLNSTLHFKLNFPDFPRSFLKPHFLVKGWSKFESEMVLSFDTIMEKALKDNRIWVLRSVAGAGKTTVLREIAFQLGVLNSELKILRISLASISNKLMTKRGIGEIELLAAATRYPINEVNKWILSKNCVVFLDGFDEINLKYQGKILTLIKALKQRYTSVWIGTRPHEAKAIEEAVGNAVSAEIRPLNEEQQFEFLQLETNKSREQCQTFLDNFPSKDILQNPLHLSLVAQSGGKSNLHQVYKQVVQLKVEMCLKNRSGLDPTHNHFEIEFDSAMELLERIAFDSISYRPTSERKENLEKVNGYGVATFENDRLTFTHQTFGEFLAAQKIIHDIEENGELESEEEQSLFHEYNLRQCWKFVDLYYCTVLRSEKKIKVHREALLDVARLSPDKFLQKVVQEGLRNIFSMLKPFMTYDETKDGHICYSRNLKTLESAVERADEIAAHLIEMNFFGGEDQVIESLPVLVKTAAKCNAILFFNKLIEKFPKLPMMIESKRSETSMLYAATYAAERGHDKILDLLLQNGVQAEENDGHYIMNESPLYDSCRGGFIKCVKVLFKHGVREIRDGSPLTVSAEFGHLELVKFLLEDTIRGRAELEEEWRAYKCALDNGFTDVAKCLLEMCPDLKSLKIQSAESPLHLAAKREYWELCHWIVNEAGANVNTLIPSGDLKDWSEVENKYSDFFLMLQNEVNSKDDRGKTAIHCAAEYGISELVQKLIDSGANVQEKDNSGWNSFHFACKNPRDNSNEVIQLLLSTDNQLVEEKTGSDQTGLHIFLQNLDRYKSKIDEVVYFLIEKAGVDTKVVDKEGRTALCIALDRNLSCVKYLLREGIDLGFKNLKGQSHLHLAAELYDIKTLQIWENLGGDLNIRDQTGSTAMQVAIEKGHFKFMEKLVELEADVNATNSKGETALHIASAKGCRHTVDCLLKKIADVNQRDDKGKTALHHAASNSIYRLDLLQNLVKHDASLTMTDNDGNNVLHHAIECKNEIVKPRHCIPPPMGNFRSSFHQQPHFPWSMTNFGDNSFGHMSAYEDNSEFENMLHTEVISNDDVIHWLVDQNCVDLNARNNLGETLLILALKKFRWKIVSFLLTRDVDVNIQDEKGKTALHHAANSFDLDSVRRLVENGADMKLTDKKGKNALHHAYYGSIFDFIFEKNRDLAKAKLINGNTILHWTAKRDIVSNSLFSWLKEQNDVDLNARNNLNETALLLACKKTNWDVAMKLLLAKEVEINTIDIEGRTAAHYAAQSGNLDLMRKLFEKGADPSVTDKEGKNVLHHAIEVFATFMFIHEKNGDLVKQRLKNGDTTLHLAIRSSRKNDVIDWLVEQRQVDLNCTNDSGETALLLACKNSKWEAANLLLSKSVDIHTKDSDGKTALYYAENAVCFNGDVVQKLLDLGA</sequence>
<evidence type="ECO:0000313" key="6">
    <source>
        <dbReference type="EMBL" id="CAB3387198.1"/>
    </source>
</evidence>
<dbReference type="InterPro" id="IPR007111">
    <property type="entry name" value="NACHT_NTPase"/>
</dbReference>
<dbReference type="OrthoDB" id="6693298at2759"/>
<feature type="repeat" description="ANK" evidence="3">
    <location>
        <begin position="825"/>
        <end position="857"/>
    </location>
</feature>
<dbReference type="PROSITE" id="PS50088">
    <property type="entry name" value="ANK_REPEAT"/>
    <property type="match status" value="9"/>
</dbReference>
<dbReference type="PANTHER" id="PTHR24198">
    <property type="entry name" value="ANKYRIN REPEAT AND PROTEIN KINASE DOMAIN-CONTAINING PROTEIN"/>
    <property type="match status" value="1"/>
</dbReference>
<dbReference type="InterPro" id="IPR036770">
    <property type="entry name" value="Ankyrin_rpt-contain_sf"/>
</dbReference>
<dbReference type="InterPro" id="IPR002110">
    <property type="entry name" value="Ankyrin_rpt"/>
</dbReference>
<gene>
    <name evidence="6" type="ORF">CLODIP_2_CD09404</name>
</gene>
<dbReference type="SMART" id="SM00248">
    <property type="entry name" value="ANK"/>
    <property type="match status" value="19"/>
</dbReference>
<feature type="region of interest" description="Disordered" evidence="4">
    <location>
        <begin position="1"/>
        <end position="24"/>
    </location>
</feature>
<keyword evidence="1" id="KW-0677">Repeat</keyword>
<dbReference type="Pfam" id="PF00023">
    <property type="entry name" value="Ank"/>
    <property type="match status" value="2"/>
</dbReference>
<dbReference type="SUPFAM" id="SSF52540">
    <property type="entry name" value="P-loop containing nucleoside triphosphate hydrolases"/>
    <property type="match status" value="1"/>
</dbReference>
<feature type="repeat" description="ANK" evidence="3">
    <location>
        <begin position="1363"/>
        <end position="1395"/>
    </location>
</feature>
<feature type="repeat" description="ANK" evidence="3">
    <location>
        <begin position="1066"/>
        <end position="1100"/>
    </location>
</feature>
<dbReference type="Pfam" id="PF12796">
    <property type="entry name" value="Ank_2"/>
    <property type="match status" value="6"/>
</dbReference>
<feature type="repeat" description="ANK" evidence="3">
    <location>
        <begin position="1196"/>
        <end position="1228"/>
    </location>
</feature>
<dbReference type="EMBL" id="CADEPI010000549">
    <property type="protein sequence ID" value="CAB3387198.1"/>
    <property type="molecule type" value="Genomic_DNA"/>
</dbReference>
<evidence type="ECO:0000259" key="5">
    <source>
        <dbReference type="Pfam" id="PF05729"/>
    </source>
</evidence>